<evidence type="ECO:0000313" key="1">
    <source>
        <dbReference type="EMBL" id="CTQ71673.1"/>
    </source>
</evidence>
<name>A0A0M7A5C1_9HYPH</name>
<gene>
    <name evidence="1" type="ORF">LA5096_03003</name>
</gene>
<reference evidence="2" key="1">
    <citation type="submission" date="2015-07" db="EMBL/GenBank/DDBJ databases">
        <authorList>
            <person name="Rodrigo-Torres Lidia"/>
            <person name="Arahal R.David."/>
        </authorList>
    </citation>
    <scope>NUCLEOTIDE SEQUENCE [LARGE SCALE GENOMIC DNA]</scope>
    <source>
        <strain evidence="2">CECT 5096</strain>
    </source>
</reference>
<organism evidence="1 2">
    <name type="scientific">Roseibium album</name>
    <dbReference type="NCBI Taxonomy" id="311410"/>
    <lineage>
        <taxon>Bacteria</taxon>
        <taxon>Pseudomonadati</taxon>
        <taxon>Pseudomonadota</taxon>
        <taxon>Alphaproteobacteria</taxon>
        <taxon>Hyphomicrobiales</taxon>
        <taxon>Stappiaceae</taxon>
        <taxon>Roseibium</taxon>
    </lineage>
</organism>
<evidence type="ECO:0000313" key="2">
    <source>
        <dbReference type="Proteomes" id="UP000049983"/>
    </source>
</evidence>
<dbReference type="OrthoDB" id="2872190at2"/>
<dbReference type="GeneID" id="97670369"/>
<dbReference type="RefSeq" id="WP_144435911.1">
    <property type="nucleotide sequence ID" value="NZ_CXWA01000001.1"/>
</dbReference>
<dbReference type="EMBL" id="CXWC01000010">
    <property type="protein sequence ID" value="CTQ71673.1"/>
    <property type="molecule type" value="Genomic_DNA"/>
</dbReference>
<dbReference type="AlphaFoldDB" id="A0A0M7A5C1"/>
<proteinExistence type="predicted"/>
<accession>A0A0M7A5C1</accession>
<keyword evidence="2" id="KW-1185">Reference proteome</keyword>
<sequence>MTRKIELNWSKKFDFVGNLTTGPTNGSSTSFQVKAALKATYSSLFGIYMFLEDTSFEPGRRAAIESWRKSQDLATTGALKPIYIGIVKSDQRDYVERMREHHKKWIYQYHNKGQLFVKFATTYYWCKDEELPQLIEDAESVLIFEKKPYENTAKTSSYSIAEDILIINTGHHEPLPKSISSKRHF</sequence>
<dbReference type="Proteomes" id="UP000049983">
    <property type="component" value="Unassembled WGS sequence"/>
</dbReference>
<protein>
    <submittedName>
        <fullName evidence="1">Uncharacterized protein</fullName>
    </submittedName>
</protein>